<evidence type="ECO:0000259" key="3">
    <source>
        <dbReference type="Pfam" id="PF19305"/>
    </source>
</evidence>
<dbReference type="InterPro" id="IPR036148">
    <property type="entry name" value="MmgE/PrpD_sf"/>
</dbReference>
<feature type="domain" description="MmgE/PrpD N-terminal" evidence="2">
    <location>
        <begin position="12"/>
        <end position="255"/>
    </location>
</feature>
<dbReference type="InterPro" id="IPR045336">
    <property type="entry name" value="MmgE_PrpD_N"/>
</dbReference>
<dbReference type="GO" id="GO:0016829">
    <property type="term" value="F:lyase activity"/>
    <property type="evidence" value="ECO:0007669"/>
    <property type="project" value="InterPro"/>
</dbReference>
<evidence type="ECO:0000256" key="1">
    <source>
        <dbReference type="ARBA" id="ARBA00006174"/>
    </source>
</evidence>
<feature type="domain" description="MmgE/PrpD C-terminal" evidence="3">
    <location>
        <begin position="279"/>
        <end position="381"/>
    </location>
</feature>
<reference evidence="4 5" key="1">
    <citation type="submission" date="2018-09" db="EMBL/GenBank/DDBJ databases">
        <title>Genome comparison of Alicycliphilus sp. BQ1, a polyurethanolytic bacterium, with its closest phylogenetic relatives Alicycliphilus denitrificans BC and K601, unable to attack polyurethane.</title>
        <authorList>
            <person name="Loza-Tavera H."/>
            <person name="Lozano L."/>
            <person name="Cevallos M."/>
            <person name="Maya-Lucas O."/>
            <person name="Garcia-Mena J."/>
            <person name="Hernandez J."/>
        </authorList>
    </citation>
    <scope>NUCLEOTIDE SEQUENCE [LARGE SCALE GENOMIC DNA]</scope>
    <source>
        <strain evidence="4 5">BQ1</strain>
    </source>
</reference>
<dbReference type="Pfam" id="PF03972">
    <property type="entry name" value="MmgE_PrpD_N"/>
    <property type="match status" value="1"/>
</dbReference>
<dbReference type="RefSeq" id="WP_094437665.1">
    <property type="nucleotide sequence ID" value="NZ_NKDB02000004.1"/>
</dbReference>
<gene>
    <name evidence="4" type="ORF">CE154_018805</name>
</gene>
<dbReference type="InterPro" id="IPR005656">
    <property type="entry name" value="MmgE_PrpD"/>
</dbReference>
<dbReference type="EMBL" id="NKDB02000004">
    <property type="protein sequence ID" value="RKJ95156.1"/>
    <property type="molecule type" value="Genomic_DNA"/>
</dbReference>
<name>A0A3R7HU34_9BURK</name>
<dbReference type="InterPro" id="IPR042183">
    <property type="entry name" value="MmgE/PrpD_sf_1"/>
</dbReference>
<sequence>MSHGTMDTVSGRIAAFASRLSWDAIPAPVQDKCKASLLHNLGVAVAGGPLLAVPASYLDALHEGGAAATPHLPSRLLVSGRPATVETAALVNGALMHARAQDDVYFPGLTHAGSAMIPAALALAEARRQPGRDLLTALVAGYEAAGALSQGFAMRSSLRGFRPTGIFGVFASTVAAAHLLGLDEAATADAIGIAAHMAAGTSQPWVAGTPEWQLHIGFAARNGITAARLAAAGMRGAPDALEGKAGFYRAFCDSAESLDAVGHDLGQAWRSLEVTYKPFAVCAILQMPVTQAIELAREHDLRQEDIRAVRLRLPPVEAAVPGTDSRGPYAGVGATLMSAQFCLAMALTRRGARGADLQRLHDPELQPLIDRSSVVPDAGLRTRGFVLEVDCADGRTLRRASQAEGEPFNWSGAEVAEQLRAMRGELPLDGPGLERLIAVALQAQRHGAAEIVSACIATPSGT</sequence>
<dbReference type="Pfam" id="PF19305">
    <property type="entry name" value="MmgE_PrpD_C"/>
    <property type="match status" value="1"/>
</dbReference>
<proteinExistence type="inferred from homology"/>
<protein>
    <recommendedName>
        <fullName evidence="6">MmgE/PrpD family protein</fullName>
    </recommendedName>
</protein>
<comment type="caution">
    <text evidence="4">The sequence shown here is derived from an EMBL/GenBank/DDBJ whole genome shotgun (WGS) entry which is preliminary data.</text>
</comment>
<evidence type="ECO:0000313" key="5">
    <source>
        <dbReference type="Proteomes" id="UP000216225"/>
    </source>
</evidence>
<dbReference type="Gene3D" id="1.10.4100.10">
    <property type="entry name" value="2-methylcitrate dehydratase PrpD"/>
    <property type="match status" value="1"/>
</dbReference>
<organism evidence="4 5">
    <name type="scientific">Alicycliphilus denitrificans</name>
    <dbReference type="NCBI Taxonomy" id="179636"/>
    <lineage>
        <taxon>Bacteria</taxon>
        <taxon>Pseudomonadati</taxon>
        <taxon>Pseudomonadota</taxon>
        <taxon>Betaproteobacteria</taxon>
        <taxon>Burkholderiales</taxon>
        <taxon>Comamonadaceae</taxon>
        <taxon>Alicycliphilus</taxon>
    </lineage>
</organism>
<dbReference type="AlphaFoldDB" id="A0A3R7HU34"/>
<accession>A0A3R7HU34</accession>
<dbReference type="PANTHER" id="PTHR16943:SF8">
    <property type="entry name" value="2-METHYLCITRATE DEHYDRATASE"/>
    <property type="match status" value="1"/>
</dbReference>
<dbReference type="SUPFAM" id="SSF103378">
    <property type="entry name" value="2-methylcitrate dehydratase PrpD"/>
    <property type="match status" value="1"/>
</dbReference>
<evidence type="ECO:0000259" key="2">
    <source>
        <dbReference type="Pfam" id="PF03972"/>
    </source>
</evidence>
<evidence type="ECO:0008006" key="6">
    <source>
        <dbReference type="Google" id="ProtNLM"/>
    </source>
</evidence>
<dbReference type="InterPro" id="IPR045337">
    <property type="entry name" value="MmgE_PrpD_C"/>
</dbReference>
<comment type="similarity">
    <text evidence="1">Belongs to the PrpD family.</text>
</comment>
<dbReference type="PANTHER" id="PTHR16943">
    <property type="entry name" value="2-METHYLCITRATE DEHYDRATASE-RELATED"/>
    <property type="match status" value="1"/>
</dbReference>
<dbReference type="Proteomes" id="UP000216225">
    <property type="component" value="Unassembled WGS sequence"/>
</dbReference>
<evidence type="ECO:0000313" key="4">
    <source>
        <dbReference type="EMBL" id="RKJ95156.1"/>
    </source>
</evidence>